<evidence type="ECO:0000256" key="3">
    <source>
        <dbReference type="ARBA" id="ARBA00023027"/>
    </source>
</evidence>
<feature type="domain" description="D-isomer specific 2-hydroxyacid dehydrogenase NAD-binding" evidence="6">
    <location>
        <begin position="117"/>
        <end position="293"/>
    </location>
</feature>
<evidence type="ECO:0000256" key="1">
    <source>
        <dbReference type="ARBA" id="ARBA00005854"/>
    </source>
</evidence>
<evidence type="ECO:0000259" key="6">
    <source>
        <dbReference type="Pfam" id="PF02826"/>
    </source>
</evidence>
<organism evidence="7 8">
    <name type="scientific">Aestuariivirga litoralis</name>
    <dbReference type="NCBI Taxonomy" id="2650924"/>
    <lineage>
        <taxon>Bacteria</taxon>
        <taxon>Pseudomonadati</taxon>
        <taxon>Pseudomonadota</taxon>
        <taxon>Alphaproteobacteria</taxon>
        <taxon>Hyphomicrobiales</taxon>
        <taxon>Aestuariivirgaceae</taxon>
        <taxon>Aestuariivirga</taxon>
    </lineage>
</organism>
<accession>A0A2W2B555</accession>
<name>A0A2W2B555_9HYPH</name>
<dbReference type="InterPro" id="IPR050223">
    <property type="entry name" value="D-isomer_2-hydroxyacid_DH"/>
</dbReference>
<dbReference type="AlphaFoldDB" id="A0A2W2B555"/>
<dbReference type="PROSITE" id="PS00671">
    <property type="entry name" value="D_2_HYDROXYACID_DH_3"/>
    <property type="match status" value="1"/>
</dbReference>
<dbReference type="PANTHER" id="PTHR10996:SF283">
    <property type="entry name" value="GLYOXYLATE_HYDROXYPYRUVATE REDUCTASE B"/>
    <property type="match status" value="1"/>
</dbReference>
<dbReference type="CDD" id="cd05301">
    <property type="entry name" value="GDH"/>
    <property type="match status" value="1"/>
</dbReference>
<protein>
    <submittedName>
        <fullName evidence="7">D-glycerate dehydrogenase</fullName>
    </submittedName>
</protein>
<feature type="domain" description="D-isomer specific 2-hydroxyacid dehydrogenase catalytic" evidence="5">
    <location>
        <begin position="32"/>
        <end position="322"/>
    </location>
</feature>
<dbReference type="InterPro" id="IPR029753">
    <property type="entry name" value="D-isomer_DH_CS"/>
</dbReference>
<dbReference type="RefSeq" id="WP_111200161.1">
    <property type="nucleotide sequence ID" value="NZ_QKVK01000013.1"/>
</dbReference>
<evidence type="ECO:0000256" key="4">
    <source>
        <dbReference type="RuleBase" id="RU003719"/>
    </source>
</evidence>
<comment type="caution">
    <text evidence="7">The sequence shown here is derived from an EMBL/GenBank/DDBJ whole genome shotgun (WGS) entry which is preliminary data.</text>
</comment>
<sequence>MASAGPDKPRILVTRKMMPDVERRIAGAFAATLNPDDRKMGRDEILDKARQHDGLLLTSFDKLGPDFIPALPASIRIIATHSVGYDHLSIPQAEAKGIAVTNTPGVLTDATADVALLLMLGAARGASWGDRMVRENRWGETTLISPMGHDVSGQRLGILGMGRIGQAVARRARGFGMAIHYHARRPVPAEEALGATFHARFADMLPHCDVLSVNCASTPETRGMVNAAALALLPQGAIVVNTARGDIVDDDALIAALSSGRLAAAGLDVFRGEPDIDPRYRGLDNVFLLPHIGSATPRTRSAMGHKCIDNLNAFFAGDRPPDLLTRR</sequence>
<dbReference type="FunFam" id="3.40.50.720:FF:000203">
    <property type="entry name" value="D-3-phosphoglycerate dehydrogenase (SerA)"/>
    <property type="match status" value="1"/>
</dbReference>
<evidence type="ECO:0000259" key="5">
    <source>
        <dbReference type="Pfam" id="PF00389"/>
    </source>
</evidence>
<gene>
    <name evidence="7" type="ORF">DK847_19175</name>
</gene>
<dbReference type="SUPFAM" id="SSF52283">
    <property type="entry name" value="Formate/glycerate dehydrogenase catalytic domain-like"/>
    <property type="match status" value="1"/>
</dbReference>
<dbReference type="GO" id="GO:0051287">
    <property type="term" value="F:NAD binding"/>
    <property type="evidence" value="ECO:0007669"/>
    <property type="project" value="InterPro"/>
</dbReference>
<dbReference type="EMBL" id="QKVK01000013">
    <property type="protein sequence ID" value="PZF75228.1"/>
    <property type="molecule type" value="Genomic_DNA"/>
</dbReference>
<keyword evidence="8" id="KW-1185">Reference proteome</keyword>
<dbReference type="Gene3D" id="3.40.50.720">
    <property type="entry name" value="NAD(P)-binding Rossmann-like Domain"/>
    <property type="match status" value="2"/>
</dbReference>
<keyword evidence="2 4" id="KW-0560">Oxidoreductase</keyword>
<dbReference type="Pfam" id="PF00389">
    <property type="entry name" value="2-Hacid_dh"/>
    <property type="match status" value="1"/>
</dbReference>
<evidence type="ECO:0000313" key="7">
    <source>
        <dbReference type="EMBL" id="PZF75228.1"/>
    </source>
</evidence>
<comment type="similarity">
    <text evidence="1 4">Belongs to the D-isomer specific 2-hydroxyacid dehydrogenase family.</text>
</comment>
<dbReference type="Proteomes" id="UP000248795">
    <property type="component" value="Unassembled WGS sequence"/>
</dbReference>
<dbReference type="PANTHER" id="PTHR10996">
    <property type="entry name" value="2-HYDROXYACID DEHYDROGENASE-RELATED"/>
    <property type="match status" value="1"/>
</dbReference>
<evidence type="ECO:0000313" key="8">
    <source>
        <dbReference type="Proteomes" id="UP000248795"/>
    </source>
</evidence>
<proteinExistence type="inferred from homology"/>
<keyword evidence="3" id="KW-0520">NAD</keyword>
<reference evidence="8" key="1">
    <citation type="submission" date="2018-06" db="EMBL/GenBank/DDBJ databases">
        <title>Aestuariibacter litoralis strain KCTC 52945T.</title>
        <authorList>
            <person name="Li X."/>
            <person name="Salam N."/>
            <person name="Li J.-L."/>
            <person name="Chen Y.-M."/>
            <person name="Yang Z.-W."/>
            <person name="Zhang L.-Y."/>
            <person name="Han M.-X."/>
            <person name="Xiao M."/>
            <person name="Li W.-J."/>
        </authorList>
    </citation>
    <scope>NUCLEOTIDE SEQUENCE [LARGE SCALE GENOMIC DNA]</scope>
    <source>
        <strain evidence="8">KCTC 52945</strain>
    </source>
</reference>
<dbReference type="InterPro" id="IPR006139">
    <property type="entry name" value="D-isomer_2_OHA_DH_cat_dom"/>
</dbReference>
<dbReference type="GO" id="GO:0016618">
    <property type="term" value="F:hydroxypyruvate reductase [NAD(P)H] activity"/>
    <property type="evidence" value="ECO:0007669"/>
    <property type="project" value="TreeGrafter"/>
</dbReference>
<dbReference type="Pfam" id="PF02826">
    <property type="entry name" value="2-Hacid_dh_C"/>
    <property type="match status" value="1"/>
</dbReference>
<dbReference type="InterPro" id="IPR036291">
    <property type="entry name" value="NAD(P)-bd_dom_sf"/>
</dbReference>
<dbReference type="SUPFAM" id="SSF51735">
    <property type="entry name" value="NAD(P)-binding Rossmann-fold domains"/>
    <property type="match status" value="1"/>
</dbReference>
<dbReference type="InterPro" id="IPR006140">
    <property type="entry name" value="D-isomer_DH_NAD-bd"/>
</dbReference>
<dbReference type="GO" id="GO:0030267">
    <property type="term" value="F:glyoxylate reductase (NADPH) activity"/>
    <property type="evidence" value="ECO:0007669"/>
    <property type="project" value="TreeGrafter"/>
</dbReference>
<evidence type="ECO:0000256" key="2">
    <source>
        <dbReference type="ARBA" id="ARBA00023002"/>
    </source>
</evidence>
<dbReference type="GO" id="GO:0005829">
    <property type="term" value="C:cytosol"/>
    <property type="evidence" value="ECO:0007669"/>
    <property type="project" value="TreeGrafter"/>
</dbReference>